<evidence type="ECO:0000259" key="1">
    <source>
        <dbReference type="PROSITE" id="PS50181"/>
    </source>
</evidence>
<dbReference type="Pfam" id="PF12937">
    <property type="entry name" value="F-box-like"/>
    <property type="match status" value="1"/>
</dbReference>
<evidence type="ECO:0000313" key="2">
    <source>
        <dbReference type="EMBL" id="OAQ23047.1"/>
    </source>
</evidence>
<gene>
    <name evidence="2" type="ORF">K457DRAFT_130828</name>
</gene>
<evidence type="ECO:0000313" key="3">
    <source>
        <dbReference type="Proteomes" id="UP000078512"/>
    </source>
</evidence>
<dbReference type="PROSITE" id="PS50181">
    <property type="entry name" value="FBOX"/>
    <property type="match status" value="1"/>
</dbReference>
<dbReference type="OrthoDB" id="2418021at2759"/>
<dbReference type="EMBL" id="KV442131">
    <property type="protein sequence ID" value="OAQ23047.1"/>
    <property type="molecule type" value="Genomic_DNA"/>
</dbReference>
<dbReference type="SUPFAM" id="SSF81383">
    <property type="entry name" value="F-box domain"/>
    <property type="match status" value="1"/>
</dbReference>
<dbReference type="SUPFAM" id="SSF52047">
    <property type="entry name" value="RNI-like"/>
    <property type="match status" value="1"/>
</dbReference>
<dbReference type="AlphaFoldDB" id="A0A197JD42"/>
<keyword evidence="3" id="KW-1185">Reference proteome</keyword>
<dbReference type="InterPro" id="IPR036047">
    <property type="entry name" value="F-box-like_dom_sf"/>
</dbReference>
<organism evidence="2 3">
    <name type="scientific">Linnemannia elongata AG-77</name>
    <dbReference type="NCBI Taxonomy" id="1314771"/>
    <lineage>
        <taxon>Eukaryota</taxon>
        <taxon>Fungi</taxon>
        <taxon>Fungi incertae sedis</taxon>
        <taxon>Mucoromycota</taxon>
        <taxon>Mortierellomycotina</taxon>
        <taxon>Mortierellomycetes</taxon>
        <taxon>Mortierellales</taxon>
        <taxon>Mortierellaceae</taxon>
        <taxon>Linnemannia</taxon>
    </lineage>
</organism>
<feature type="domain" description="F-box" evidence="1">
    <location>
        <begin position="8"/>
        <end position="53"/>
    </location>
</feature>
<dbReference type="Gene3D" id="3.80.10.10">
    <property type="entry name" value="Ribonuclease Inhibitor"/>
    <property type="match status" value="1"/>
</dbReference>
<proteinExistence type="predicted"/>
<protein>
    <recommendedName>
        <fullName evidence="1">F-box domain-containing protein</fullName>
    </recommendedName>
</protein>
<dbReference type="Proteomes" id="UP000078512">
    <property type="component" value="Unassembled WGS sequence"/>
</dbReference>
<name>A0A197JD42_9FUNG</name>
<accession>A0A197JD42</accession>
<dbReference type="Gene3D" id="1.20.1280.50">
    <property type="match status" value="1"/>
</dbReference>
<dbReference type="InterPro" id="IPR001810">
    <property type="entry name" value="F-box_dom"/>
</dbReference>
<dbReference type="InterPro" id="IPR032675">
    <property type="entry name" value="LRR_dom_sf"/>
</dbReference>
<sequence length="589" mass="66675">MCTTNAQQTTIAALPTEILDIILSELERPHIASCVLVNQAWFNVFSPYLWRSIHYIDPKPVPVQFLGELNLESLFYLRLKNCIEAGALVRNGHWIHKVDIYHFGIAALLATYGETCTNLLDLKIHFSLDSAMHRVDNGRDGGGDGGSKTLVDLSPLITILLRNPGLRRLLLDKGMLNEDNPNFEGLLDSLPASIESISFENWDPLFSGRKIFVDEEEDSSDGDREENDTINRLDNENINDSNTSMAIKAPPTTTGYLPNLKRLSFKHFALDHQEKTLRRLLPRCVNLETILLEACYVVMPLTLFSSLLQQHCPKLRNLFIKPEWLALSGKGLVDILSASTAGWKSLGFPQQLYDAHLFGPPSIAELLRHAGTLENLRLEGSGRLPSFAIQQLLSSAPNLRRLDAIRKDRTLEPDFELDANDVASGKPWVCRKLESLKVRIVGVPRPDITRRSNGRPLEGPLHQGSMEESRRIQLGVYQQLGRLTNLKQLILGHDDVDVTRACLHDERLFEGEYYREGDAIQTGHQYECLEMTVESGMDAMAEMRELRVLELEAMEVGELDRRWTEKNWPQLGSAYKDTFWTDLGYKEYS</sequence>
<reference evidence="2 3" key="1">
    <citation type="submission" date="2016-05" db="EMBL/GenBank/DDBJ databases">
        <title>Genome sequencing reveals origins of a unique bacterial endosymbiosis in the earliest lineages of terrestrial Fungi.</title>
        <authorList>
            <consortium name="DOE Joint Genome Institute"/>
            <person name="Uehling J."/>
            <person name="Gryganskyi A."/>
            <person name="Hameed K."/>
            <person name="Tschaplinski T."/>
            <person name="Misztal P."/>
            <person name="Wu S."/>
            <person name="Desiro A."/>
            <person name="Vande Pol N."/>
            <person name="Du Z.-Y."/>
            <person name="Zienkiewicz A."/>
            <person name="Zienkiewicz K."/>
            <person name="Morin E."/>
            <person name="Tisserant E."/>
            <person name="Splivallo R."/>
            <person name="Hainaut M."/>
            <person name="Henrissat B."/>
            <person name="Ohm R."/>
            <person name="Kuo A."/>
            <person name="Yan J."/>
            <person name="Lipzen A."/>
            <person name="Nolan M."/>
            <person name="Labutti K."/>
            <person name="Barry K."/>
            <person name="Goldstein A."/>
            <person name="Labbe J."/>
            <person name="Schadt C."/>
            <person name="Tuskan G."/>
            <person name="Grigoriev I."/>
            <person name="Martin F."/>
            <person name="Vilgalys R."/>
            <person name="Bonito G."/>
        </authorList>
    </citation>
    <scope>NUCLEOTIDE SEQUENCE [LARGE SCALE GENOMIC DNA]</scope>
    <source>
        <strain evidence="2 3">AG-77</strain>
    </source>
</reference>